<proteinExistence type="predicted"/>
<evidence type="ECO:0008006" key="4">
    <source>
        <dbReference type="Google" id="ProtNLM"/>
    </source>
</evidence>
<name>A0A5K7X694_9BACT</name>
<dbReference type="KEGG" id="lpav:PLANPX_1856"/>
<feature type="transmembrane region" description="Helical" evidence="1">
    <location>
        <begin position="28"/>
        <end position="49"/>
    </location>
</feature>
<organism evidence="2 3">
    <name type="scientific">Lacipirellula parvula</name>
    <dbReference type="NCBI Taxonomy" id="2650471"/>
    <lineage>
        <taxon>Bacteria</taxon>
        <taxon>Pseudomonadati</taxon>
        <taxon>Planctomycetota</taxon>
        <taxon>Planctomycetia</taxon>
        <taxon>Pirellulales</taxon>
        <taxon>Lacipirellulaceae</taxon>
        <taxon>Lacipirellula</taxon>
    </lineage>
</organism>
<keyword evidence="1" id="KW-1133">Transmembrane helix</keyword>
<keyword evidence="1" id="KW-0472">Membrane</keyword>
<dbReference type="RefSeq" id="WP_152098242.1">
    <property type="nucleotide sequence ID" value="NZ_AP021861.1"/>
</dbReference>
<keyword evidence="1" id="KW-0812">Transmembrane</keyword>
<dbReference type="Proteomes" id="UP000326837">
    <property type="component" value="Chromosome"/>
</dbReference>
<evidence type="ECO:0000313" key="2">
    <source>
        <dbReference type="EMBL" id="BBO32244.1"/>
    </source>
</evidence>
<evidence type="ECO:0000256" key="1">
    <source>
        <dbReference type="SAM" id="Phobius"/>
    </source>
</evidence>
<dbReference type="AlphaFoldDB" id="A0A5K7X694"/>
<dbReference type="EMBL" id="AP021861">
    <property type="protein sequence ID" value="BBO32244.1"/>
    <property type="molecule type" value="Genomic_DNA"/>
</dbReference>
<dbReference type="InterPro" id="IPR011004">
    <property type="entry name" value="Trimer_LpxA-like_sf"/>
</dbReference>
<keyword evidence="3" id="KW-1185">Reference proteome</keyword>
<gene>
    <name evidence="2" type="ORF">PLANPX_1856</name>
</gene>
<sequence>MPAELSASQPATQPAIVVTNSYRLGMVLLGYVPLLHVGTVIGLLVLSQLAGGSSWLAVAAVGVLYLLPPLAVRVIGQSAGSTQPISHELGSRGFLAWWYATQWQVVFNRLPILEEVLRLVPSLYSAWLRLWGAKIGRLVYWSPGVRVTDRPYLHIGDRVVFGIDAKLYPHFLAKLSSGSTKLILAPITVGSDALVGGCTLLPAGVVVDACEQTPGGRPFAPFTEFRNGSHRRTQRFRKEFE</sequence>
<feature type="transmembrane region" description="Helical" evidence="1">
    <location>
        <begin position="55"/>
        <end position="76"/>
    </location>
</feature>
<reference evidence="3" key="1">
    <citation type="submission" date="2019-10" db="EMBL/GenBank/DDBJ databases">
        <title>Lacipirellula parvula gen. nov., sp. nov., representing a lineage of planctomycetes widespread in freshwater anoxic habitats, and description of the family Lacipirellulaceae.</title>
        <authorList>
            <person name="Dedysh S.N."/>
            <person name="Kulichevskaya I.S."/>
            <person name="Beletsky A.V."/>
            <person name="Rakitin A.L."/>
            <person name="Mardanov A.V."/>
            <person name="Ivanova A.A."/>
            <person name="Saltykova V.X."/>
            <person name="Rijpstra W.I.C."/>
            <person name="Sinninghe Damste J.S."/>
            <person name="Ravin N.V."/>
        </authorList>
    </citation>
    <scope>NUCLEOTIDE SEQUENCE [LARGE SCALE GENOMIC DNA]</scope>
    <source>
        <strain evidence="3">PX69</strain>
    </source>
</reference>
<protein>
    <recommendedName>
        <fullName evidence="4">Acyl transferase</fullName>
    </recommendedName>
</protein>
<accession>A0A5K7X694</accession>
<dbReference type="SUPFAM" id="SSF51161">
    <property type="entry name" value="Trimeric LpxA-like enzymes"/>
    <property type="match status" value="1"/>
</dbReference>
<evidence type="ECO:0000313" key="3">
    <source>
        <dbReference type="Proteomes" id="UP000326837"/>
    </source>
</evidence>